<accession>A0A6J5FAL2</accession>
<protein>
    <submittedName>
        <fullName evidence="1">Uncharacterized protein</fullName>
    </submittedName>
</protein>
<dbReference type="EMBL" id="CADIKH010000157">
    <property type="protein sequence ID" value="CAB3774722.1"/>
    <property type="molecule type" value="Genomic_DNA"/>
</dbReference>
<reference evidence="1 2" key="1">
    <citation type="submission" date="2020-04" db="EMBL/GenBank/DDBJ databases">
        <authorList>
            <person name="De Canck E."/>
        </authorList>
    </citation>
    <scope>NUCLEOTIDE SEQUENCE [LARGE SCALE GENOMIC DNA]</scope>
    <source>
        <strain evidence="1 2">LMG 29542</strain>
    </source>
</reference>
<dbReference type="AlphaFoldDB" id="A0A6J5FAL2"/>
<evidence type="ECO:0000313" key="1">
    <source>
        <dbReference type="EMBL" id="CAB3774722.1"/>
    </source>
</evidence>
<gene>
    <name evidence="1" type="ORF">LMG29542_08100</name>
</gene>
<sequence>MWRRIFFSTQSLMKLKHSLECPTAGHMNDADDDVDVVGMPYLSQHVVIG</sequence>
<evidence type="ECO:0000313" key="2">
    <source>
        <dbReference type="Proteomes" id="UP000494363"/>
    </source>
</evidence>
<dbReference type="Proteomes" id="UP000494363">
    <property type="component" value="Unassembled WGS sequence"/>
</dbReference>
<name>A0A6J5FAL2_9BURK</name>
<proteinExistence type="predicted"/>
<keyword evidence="2" id="KW-1185">Reference proteome</keyword>
<organism evidence="1 2">
    <name type="scientific">Paraburkholderia humisilvae</name>
    <dbReference type="NCBI Taxonomy" id="627669"/>
    <lineage>
        <taxon>Bacteria</taxon>
        <taxon>Pseudomonadati</taxon>
        <taxon>Pseudomonadota</taxon>
        <taxon>Betaproteobacteria</taxon>
        <taxon>Burkholderiales</taxon>
        <taxon>Burkholderiaceae</taxon>
        <taxon>Paraburkholderia</taxon>
    </lineage>
</organism>